<dbReference type="EMBL" id="NHOQ01002476">
    <property type="protein sequence ID" value="PWA16801.1"/>
    <property type="molecule type" value="Genomic_DNA"/>
</dbReference>
<evidence type="ECO:0000313" key="2">
    <source>
        <dbReference type="EMBL" id="PWA16801.1"/>
    </source>
</evidence>
<feature type="compositionally biased region" description="Polar residues" evidence="1">
    <location>
        <begin position="18"/>
        <end position="52"/>
    </location>
</feature>
<name>A0A315UZQ4_GAMAF</name>
<sequence>MSETLKVPNESALERSRISGTFSSRRLSSEPRLQQPNPVSTPSCLKSTTGTFLQFPDPSRAAACHNEGS</sequence>
<keyword evidence="3" id="KW-1185">Reference proteome</keyword>
<evidence type="ECO:0000256" key="1">
    <source>
        <dbReference type="SAM" id="MobiDB-lite"/>
    </source>
</evidence>
<protein>
    <submittedName>
        <fullName evidence="2">Uncharacterized protein</fullName>
    </submittedName>
</protein>
<gene>
    <name evidence="2" type="ORF">CCH79_00017882</name>
</gene>
<feature type="region of interest" description="Disordered" evidence="1">
    <location>
        <begin position="1"/>
        <end position="69"/>
    </location>
</feature>
<comment type="caution">
    <text evidence="2">The sequence shown here is derived from an EMBL/GenBank/DDBJ whole genome shotgun (WGS) entry which is preliminary data.</text>
</comment>
<proteinExistence type="predicted"/>
<dbReference type="Proteomes" id="UP000250572">
    <property type="component" value="Unassembled WGS sequence"/>
</dbReference>
<organism evidence="2 3">
    <name type="scientific">Gambusia affinis</name>
    <name type="common">Western mosquitofish</name>
    <name type="synonym">Heterandria affinis</name>
    <dbReference type="NCBI Taxonomy" id="33528"/>
    <lineage>
        <taxon>Eukaryota</taxon>
        <taxon>Metazoa</taxon>
        <taxon>Chordata</taxon>
        <taxon>Craniata</taxon>
        <taxon>Vertebrata</taxon>
        <taxon>Euteleostomi</taxon>
        <taxon>Actinopterygii</taxon>
        <taxon>Neopterygii</taxon>
        <taxon>Teleostei</taxon>
        <taxon>Neoteleostei</taxon>
        <taxon>Acanthomorphata</taxon>
        <taxon>Ovalentaria</taxon>
        <taxon>Atherinomorphae</taxon>
        <taxon>Cyprinodontiformes</taxon>
        <taxon>Poeciliidae</taxon>
        <taxon>Poeciliinae</taxon>
        <taxon>Gambusia</taxon>
    </lineage>
</organism>
<accession>A0A315UZQ4</accession>
<dbReference type="AlphaFoldDB" id="A0A315UZQ4"/>
<evidence type="ECO:0000313" key="3">
    <source>
        <dbReference type="Proteomes" id="UP000250572"/>
    </source>
</evidence>
<reference evidence="2 3" key="1">
    <citation type="journal article" date="2018" name="G3 (Bethesda)">
        <title>A High-Quality Reference Genome for the Invasive Mosquitofish Gambusia affinis Using a Chicago Library.</title>
        <authorList>
            <person name="Hoffberg S.L."/>
            <person name="Troendle N.J."/>
            <person name="Glenn T.C."/>
            <person name="Mahmud O."/>
            <person name="Louha S."/>
            <person name="Chalopin D."/>
            <person name="Bennetzen J.L."/>
            <person name="Mauricio R."/>
        </authorList>
    </citation>
    <scope>NUCLEOTIDE SEQUENCE [LARGE SCALE GENOMIC DNA]</scope>
    <source>
        <strain evidence="2">NE01/NJP1002.9</strain>
        <tissue evidence="2">Muscle</tissue>
    </source>
</reference>